<proteinExistence type="predicted"/>
<reference evidence="1" key="1">
    <citation type="submission" date="2021-11" db="EMBL/GenBank/DDBJ databases">
        <authorList>
            <person name="Rodrigo-Torres L."/>
            <person name="Arahal R. D."/>
            <person name="Lucena T."/>
        </authorList>
    </citation>
    <scope>NUCLEOTIDE SEQUENCE</scope>
    <source>
        <strain evidence="1">CECT 7929</strain>
    </source>
</reference>
<accession>A0ABN8DYA9</accession>
<sequence length="148" mass="16684">MPIIHCISCINPTQQQAIAQQIQGESAAMQFDENTLLTTLYGYDVYDLPSYLKASVRLRKALMSTWQQLNEQGIDLLLLFSAHTREQQGWLTQLAKDTGLQVQLHVPTQLDASPERCAIAKIKAQIYALGESFEMPVEGARIEVIRHE</sequence>
<comment type="caution">
    <text evidence="1">The sequence shown here is derived from an EMBL/GenBank/DDBJ whole genome shotgun (WGS) entry which is preliminary data.</text>
</comment>
<dbReference type="RefSeq" id="WP_237467999.1">
    <property type="nucleotide sequence ID" value="NZ_CAKLDI010000002.1"/>
</dbReference>
<organism evidence="1 2">
    <name type="scientific">Vibrio stylophorae</name>
    <dbReference type="NCBI Taxonomy" id="659351"/>
    <lineage>
        <taxon>Bacteria</taxon>
        <taxon>Pseudomonadati</taxon>
        <taxon>Pseudomonadota</taxon>
        <taxon>Gammaproteobacteria</taxon>
        <taxon>Vibrionales</taxon>
        <taxon>Vibrionaceae</taxon>
        <taxon>Vibrio</taxon>
    </lineage>
</organism>
<gene>
    <name evidence="1" type="ORF">VST7929_02800</name>
</gene>
<protein>
    <submittedName>
        <fullName evidence="1">Uncharacterized protein</fullName>
    </submittedName>
</protein>
<evidence type="ECO:0000313" key="2">
    <source>
        <dbReference type="Proteomes" id="UP000838672"/>
    </source>
</evidence>
<keyword evidence="2" id="KW-1185">Reference proteome</keyword>
<evidence type="ECO:0000313" key="1">
    <source>
        <dbReference type="EMBL" id="CAH0535139.1"/>
    </source>
</evidence>
<dbReference type="Proteomes" id="UP000838672">
    <property type="component" value="Unassembled WGS sequence"/>
</dbReference>
<dbReference type="EMBL" id="CAKLDI010000002">
    <property type="protein sequence ID" value="CAH0535139.1"/>
    <property type="molecule type" value="Genomic_DNA"/>
</dbReference>
<name>A0ABN8DYA9_9VIBR</name>